<dbReference type="RefSeq" id="WP_003100685.1">
    <property type="nucleotide sequence ID" value="NZ_AP014839.1"/>
</dbReference>
<reference evidence="3 8" key="5">
    <citation type="submission" date="2018-07" db="EMBL/GenBank/DDBJ databases">
        <title>Mechanisms of high-level aminoglycoside resistance among Gram-negative pathogens in Brazil.</title>
        <authorList>
            <person name="Ballaben A.S."/>
            <person name="Darini A.L.C."/>
            <person name="Doi Y."/>
        </authorList>
    </citation>
    <scope>NUCLEOTIDE SEQUENCE [LARGE SCALE GENOMIC DNA]</scope>
    <source>
        <strain evidence="3 8">B2-305</strain>
    </source>
</reference>
<evidence type="ECO:0000313" key="5">
    <source>
        <dbReference type="EMBL" id="RPM12878.1"/>
    </source>
</evidence>
<evidence type="ECO:0000313" key="2">
    <source>
        <dbReference type="EMBL" id="OTI60833.1"/>
    </source>
</evidence>
<dbReference type="Proteomes" id="UP000045039">
    <property type="component" value="Unassembled WGS sequence"/>
</dbReference>
<dbReference type="EMBL" id="QORE01000773">
    <property type="protein sequence ID" value="RCI72931.1"/>
    <property type="molecule type" value="Genomic_DNA"/>
</dbReference>
<reference evidence="5 10" key="4">
    <citation type="submission" date="2017-08" db="EMBL/GenBank/DDBJ databases">
        <authorList>
            <person name="Feschi L."/>
            <person name="Jeukens J."/>
            <person name="Emond-Rheault J.-G."/>
            <person name="Kukavica-Ibrulj I."/>
            <person name="Boyle B."/>
            <person name="Levesque R.C."/>
        </authorList>
    </citation>
    <scope>NUCLEOTIDE SEQUENCE [LARGE SCALE GENOMIC DNA]</scope>
    <source>
        <strain evidence="5 10">PA-W36</strain>
    </source>
</reference>
<evidence type="ECO:0000313" key="9">
    <source>
        <dbReference type="Proteomes" id="UP000270834"/>
    </source>
</evidence>
<dbReference type="Proteomes" id="UP000253594">
    <property type="component" value="Unassembled WGS sequence"/>
</dbReference>
<accession>A0A1S1BU88</accession>
<reference evidence="4 9" key="6">
    <citation type="submission" date="2018-08" db="EMBL/GenBank/DDBJ databases">
        <title>Recombination of ecologically and evolutionarily significant loci maintains genetic cohesion in the Pseudomonas syringae species complex.</title>
        <authorList>
            <person name="Dillon M."/>
            <person name="Thakur S."/>
            <person name="Almeida R.N.D."/>
            <person name="Weir B.S."/>
            <person name="Guttman D.S."/>
        </authorList>
    </citation>
    <scope>NUCLEOTIDE SEQUENCE [LARGE SCALE GENOMIC DNA]</scope>
    <source>
        <strain evidence="4 9">ICMP 7846</strain>
    </source>
</reference>
<sequence>MHANAGSPHASLPDSDVALLANILVLATRNMNNMTTMLAHLSVELSQSEEPRLQRVGHRVLNELSELGAALETQWDLIGALARFSPLLERTLPRQEPLVTEIHLTELPGQALPPSA</sequence>
<dbReference type="EMBL" id="NSNE01000011">
    <property type="protein sequence ID" value="RPM12878.1"/>
    <property type="molecule type" value="Genomic_DNA"/>
</dbReference>
<dbReference type="EMBL" id="NFFZ01000008">
    <property type="protein sequence ID" value="OTI60833.1"/>
    <property type="molecule type" value="Genomic_DNA"/>
</dbReference>
<reference evidence="6" key="1">
    <citation type="submission" date="2015-06" db="EMBL/GenBank/DDBJ databases">
        <authorList>
            <person name="Radhakrishnan Rajesh"/>
            <person name="Underwood Anthony"/>
            <person name="Al-Shahib Ali"/>
        </authorList>
    </citation>
    <scope>NUCLEOTIDE SEQUENCE [LARGE SCALE GENOMIC DNA]</scope>
    <source>
        <strain evidence="6">P19_London_7_VIM_2_05_10</strain>
    </source>
</reference>
<protein>
    <submittedName>
        <fullName evidence="2">Uncharacterized protein</fullName>
    </submittedName>
</protein>
<dbReference type="EMBL" id="RBSQ01000009">
    <property type="protein sequence ID" value="RMS66811.1"/>
    <property type="molecule type" value="Genomic_DNA"/>
</dbReference>
<evidence type="ECO:0000313" key="3">
    <source>
        <dbReference type="EMBL" id="RCI72931.1"/>
    </source>
</evidence>
<organism evidence="2 7">
    <name type="scientific">Pseudomonas aeruginosa</name>
    <dbReference type="NCBI Taxonomy" id="287"/>
    <lineage>
        <taxon>Bacteria</taxon>
        <taxon>Pseudomonadati</taxon>
        <taxon>Pseudomonadota</taxon>
        <taxon>Gammaproteobacteria</taxon>
        <taxon>Pseudomonadales</taxon>
        <taxon>Pseudomonadaceae</taxon>
        <taxon>Pseudomonas</taxon>
    </lineage>
</organism>
<gene>
    <name evidence="4" type="ORF">ALP65_01378</name>
    <name evidence="2" type="ORF">CAZ10_17280</name>
    <name evidence="3" type="ORF">DT376_21055</name>
    <name evidence="5" type="ORF">IPC1295_19135</name>
    <name evidence="1" type="ORF">PAERUG_P19_London_7_VIM_2_05_10_00934</name>
</gene>
<comment type="caution">
    <text evidence="2">The sequence shown here is derived from an EMBL/GenBank/DDBJ whole genome shotgun (WGS) entry which is preliminary data.</text>
</comment>
<dbReference type="Proteomes" id="UP000270834">
    <property type="component" value="Unassembled WGS sequence"/>
</dbReference>
<dbReference type="eggNOG" id="ENOG5030PCP">
    <property type="taxonomic scope" value="Bacteria"/>
</dbReference>
<proteinExistence type="predicted"/>
<dbReference type="AlphaFoldDB" id="A0A072ZQL5"/>
<evidence type="ECO:0000313" key="7">
    <source>
        <dbReference type="Proteomes" id="UP000194857"/>
    </source>
</evidence>
<accession>A0A072ZQL5</accession>
<reference evidence="2 7" key="3">
    <citation type="submission" date="2017-05" db="EMBL/GenBank/DDBJ databases">
        <authorList>
            <person name="Song R."/>
            <person name="Chenine A.L."/>
            <person name="Ruprecht R.M."/>
        </authorList>
    </citation>
    <scope>NUCLEOTIDE SEQUENCE [LARGE SCALE GENOMIC DNA]</scope>
    <source>
        <strain evidence="2 7">S567_C10_BS</strain>
    </source>
</reference>
<evidence type="ECO:0000313" key="6">
    <source>
        <dbReference type="Proteomes" id="UP000045039"/>
    </source>
</evidence>
<evidence type="ECO:0000313" key="8">
    <source>
        <dbReference type="Proteomes" id="UP000253594"/>
    </source>
</evidence>
<reference evidence="1" key="2">
    <citation type="submission" date="2015-06" db="EMBL/GenBank/DDBJ databases">
        <authorList>
            <person name="Radhakrishnan R."/>
            <person name="Underwood A."/>
            <person name="Al-Shahib A."/>
        </authorList>
    </citation>
    <scope>NUCLEOTIDE SEQUENCE</scope>
    <source>
        <strain evidence="1">P19_London_7_VIM_2_05_10</strain>
    </source>
</reference>
<dbReference type="Proteomes" id="UP000284767">
    <property type="component" value="Unassembled WGS sequence"/>
</dbReference>
<name>A0A072ZQL5_PSEAI</name>
<dbReference type="EMBL" id="CVVU01000036">
    <property type="protein sequence ID" value="CRO15543.1"/>
    <property type="molecule type" value="Genomic_DNA"/>
</dbReference>
<evidence type="ECO:0000313" key="10">
    <source>
        <dbReference type="Proteomes" id="UP000284767"/>
    </source>
</evidence>
<evidence type="ECO:0000313" key="1">
    <source>
        <dbReference type="EMBL" id="CRO15543.1"/>
    </source>
</evidence>
<reference evidence="5 10" key="7">
    <citation type="submission" date="2019-01" db="EMBL/GenBank/DDBJ databases">
        <title>The Pseudomonas aeruginosa pan-genome provides new insights on its population structure, horizontal gene transfer and pathogenicity.</title>
        <authorList>
            <person name="Freschi L."/>
            <person name="Vincent A.T."/>
            <person name="Jeukens J."/>
            <person name="Emond-Rheault J.-G."/>
            <person name="Kukavica-Ibrulj I."/>
            <person name="Dupont M.-J."/>
            <person name="Charette S.J."/>
            <person name="Boyle B."/>
            <person name="Levesque R.C."/>
        </authorList>
    </citation>
    <scope>NUCLEOTIDE SEQUENCE [LARGE SCALE GENOMIC DNA]</scope>
    <source>
        <strain evidence="5 10">PA-W36</strain>
    </source>
</reference>
<dbReference type="Proteomes" id="UP000194857">
    <property type="component" value="Unassembled WGS sequence"/>
</dbReference>
<evidence type="ECO:0000313" key="4">
    <source>
        <dbReference type="EMBL" id="RMS66811.1"/>
    </source>
</evidence>